<dbReference type="GO" id="GO:0004315">
    <property type="term" value="F:3-oxoacyl-[acyl-carrier-protein] synthase activity"/>
    <property type="evidence" value="ECO:0007669"/>
    <property type="project" value="InterPro"/>
</dbReference>
<dbReference type="SMART" id="SM00827">
    <property type="entry name" value="PKS_AT"/>
    <property type="match status" value="1"/>
</dbReference>
<dbReference type="InterPro" id="IPR016039">
    <property type="entry name" value="Thiolase-like"/>
</dbReference>
<keyword evidence="1" id="KW-0596">Phosphopantetheine</keyword>
<keyword evidence="8" id="KW-0012">Acyltransferase</keyword>
<dbReference type="GO" id="GO:0032259">
    <property type="term" value="P:methylation"/>
    <property type="evidence" value="ECO:0007669"/>
    <property type="project" value="UniProtKB-KW"/>
</dbReference>
<dbReference type="InterPro" id="IPR001227">
    <property type="entry name" value="Ac_transferase_dom_sf"/>
</dbReference>
<dbReference type="SMART" id="SM00823">
    <property type="entry name" value="PKS_PP"/>
    <property type="match status" value="1"/>
</dbReference>
<keyword evidence="6" id="KW-0560">Oxidoreductase</keyword>
<dbReference type="SMART" id="SM00822">
    <property type="entry name" value="PKS_KR"/>
    <property type="match status" value="1"/>
</dbReference>
<dbReference type="Proteomes" id="UP001141434">
    <property type="component" value="Unassembled WGS sequence"/>
</dbReference>
<dbReference type="Gene3D" id="3.10.129.110">
    <property type="entry name" value="Polyketide synthase dehydratase"/>
    <property type="match status" value="1"/>
</dbReference>
<dbReference type="Gene3D" id="3.90.180.10">
    <property type="entry name" value="Medium-chain alcohol dehydrogenases, catalytic domain"/>
    <property type="match status" value="1"/>
</dbReference>
<dbReference type="InterPro" id="IPR013154">
    <property type="entry name" value="ADH-like_N"/>
</dbReference>
<dbReference type="GO" id="GO:0006633">
    <property type="term" value="P:fatty acid biosynthetic process"/>
    <property type="evidence" value="ECO:0007669"/>
    <property type="project" value="InterPro"/>
</dbReference>
<feature type="domain" description="PKS/mFAS DH" evidence="12">
    <location>
        <begin position="945"/>
        <end position="1262"/>
    </location>
</feature>
<evidence type="ECO:0000256" key="3">
    <source>
        <dbReference type="ARBA" id="ARBA00022603"/>
    </source>
</evidence>
<feature type="domain" description="Ketosynthase family 3 (KS3)" evidence="11">
    <location>
        <begin position="12"/>
        <end position="437"/>
    </location>
</feature>
<dbReference type="EMBL" id="JAPMSZ010000009">
    <property type="protein sequence ID" value="KAJ5091914.1"/>
    <property type="molecule type" value="Genomic_DNA"/>
</dbReference>
<dbReference type="SUPFAM" id="SSF53901">
    <property type="entry name" value="Thiolase-like"/>
    <property type="match status" value="1"/>
</dbReference>
<evidence type="ECO:0000256" key="6">
    <source>
        <dbReference type="ARBA" id="ARBA00023002"/>
    </source>
</evidence>
<dbReference type="InterPro" id="IPR029063">
    <property type="entry name" value="SAM-dependent_MTases_sf"/>
</dbReference>
<dbReference type="SUPFAM" id="SSF53335">
    <property type="entry name" value="S-adenosyl-L-methionine-dependent methyltransferases"/>
    <property type="match status" value="1"/>
</dbReference>
<evidence type="ECO:0000313" key="13">
    <source>
        <dbReference type="EMBL" id="KAJ5091914.1"/>
    </source>
</evidence>
<dbReference type="Pfam" id="PF00698">
    <property type="entry name" value="Acyl_transf_1"/>
    <property type="match status" value="1"/>
</dbReference>
<dbReference type="Pfam" id="PF21089">
    <property type="entry name" value="PKS_DH_N"/>
    <property type="match status" value="1"/>
</dbReference>
<dbReference type="InterPro" id="IPR020841">
    <property type="entry name" value="PKS_Beta-ketoAc_synthase_dom"/>
</dbReference>
<evidence type="ECO:0000259" key="11">
    <source>
        <dbReference type="PROSITE" id="PS52004"/>
    </source>
</evidence>
<dbReference type="GO" id="GO:0031177">
    <property type="term" value="F:phosphopantetheine binding"/>
    <property type="evidence" value="ECO:0007669"/>
    <property type="project" value="InterPro"/>
</dbReference>
<dbReference type="CDD" id="cd05195">
    <property type="entry name" value="enoyl_red"/>
    <property type="match status" value="1"/>
</dbReference>
<keyword evidence="7" id="KW-0511">Multifunctional enzyme</keyword>
<comment type="caution">
    <text evidence="13">The sequence shown here is derived from an EMBL/GenBank/DDBJ whole genome shotgun (WGS) entry which is preliminary data.</text>
</comment>
<dbReference type="PROSITE" id="PS00012">
    <property type="entry name" value="PHOSPHOPANTETHEINE"/>
    <property type="match status" value="1"/>
</dbReference>
<dbReference type="InterPro" id="IPR057326">
    <property type="entry name" value="KR_dom"/>
</dbReference>
<dbReference type="CDD" id="cd00833">
    <property type="entry name" value="PKS"/>
    <property type="match status" value="1"/>
</dbReference>
<dbReference type="PROSITE" id="PS00606">
    <property type="entry name" value="KS3_1"/>
    <property type="match status" value="1"/>
</dbReference>
<dbReference type="InterPro" id="IPR050091">
    <property type="entry name" value="PKS_NRPS_Biosynth_Enz"/>
</dbReference>
<dbReference type="SMART" id="SM00825">
    <property type="entry name" value="PKS_KS"/>
    <property type="match status" value="1"/>
</dbReference>
<dbReference type="InterPro" id="IPR020843">
    <property type="entry name" value="ER"/>
</dbReference>
<dbReference type="Pfam" id="PF14765">
    <property type="entry name" value="PS-DH"/>
    <property type="match status" value="1"/>
</dbReference>
<evidence type="ECO:0000256" key="4">
    <source>
        <dbReference type="ARBA" id="ARBA00022679"/>
    </source>
</evidence>
<evidence type="ECO:0000256" key="7">
    <source>
        <dbReference type="ARBA" id="ARBA00023268"/>
    </source>
</evidence>
<dbReference type="InterPro" id="IPR014043">
    <property type="entry name" value="Acyl_transferase_dom"/>
</dbReference>
<proteinExistence type="predicted"/>
<dbReference type="GO" id="GO:0008168">
    <property type="term" value="F:methyltransferase activity"/>
    <property type="evidence" value="ECO:0007669"/>
    <property type="project" value="UniProtKB-KW"/>
</dbReference>
<dbReference type="SUPFAM" id="SSF51735">
    <property type="entry name" value="NAD(P)-binding Rossmann-fold domains"/>
    <property type="match status" value="2"/>
</dbReference>
<dbReference type="SMART" id="SM00829">
    <property type="entry name" value="PKS_ER"/>
    <property type="match status" value="1"/>
</dbReference>
<dbReference type="InterPro" id="IPR020806">
    <property type="entry name" value="PKS_PP-bd"/>
</dbReference>
<dbReference type="PROSITE" id="PS52019">
    <property type="entry name" value="PKS_MFAS_DH"/>
    <property type="match status" value="1"/>
</dbReference>
<dbReference type="InterPro" id="IPR032821">
    <property type="entry name" value="PKS_assoc"/>
</dbReference>
<keyword evidence="2" id="KW-0597">Phosphoprotein</keyword>
<keyword evidence="5" id="KW-0521">NADP</keyword>
<dbReference type="InterPro" id="IPR036291">
    <property type="entry name" value="NAD(P)-bd_dom_sf"/>
</dbReference>
<dbReference type="InterPro" id="IPR016035">
    <property type="entry name" value="Acyl_Trfase/lysoPLipase"/>
</dbReference>
<dbReference type="InterPro" id="IPR014031">
    <property type="entry name" value="Ketoacyl_synth_C"/>
</dbReference>
<dbReference type="Pfam" id="PF00109">
    <property type="entry name" value="ketoacyl-synt"/>
    <property type="match status" value="1"/>
</dbReference>
<dbReference type="Pfam" id="PF16197">
    <property type="entry name" value="KAsynt_C_assoc"/>
    <property type="match status" value="1"/>
</dbReference>
<reference evidence="13" key="1">
    <citation type="submission" date="2022-11" db="EMBL/GenBank/DDBJ databases">
        <authorList>
            <person name="Petersen C."/>
        </authorList>
    </citation>
    <scope>NUCLEOTIDE SEQUENCE</scope>
    <source>
        <strain evidence="13">IBT 34128</strain>
    </source>
</reference>
<evidence type="ECO:0000256" key="1">
    <source>
        <dbReference type="ARBA" id="ARBA00022450"/>
    </source>
</evidence>
<dbReference type="Pfam" id="PF08240">
    <property type="entry name" value="ADH_N"/>
    <property type="match status" value="1"/>
</dbReference>
<dbReference type="InterPro" id="IPR049551">
    <property type="entry name" value="PKS_DH_C"/>
</dbReference>
<feature type="active site" description="Proton donor; for dehydratase activity" evidence="9">
    <location>
        <position position="1173"/>
    </location>
</feature>
<dbReference type="Gene3D" id="3.40.50.150">
    <property type="entry name" value="Vaccinia Virus protein VP39"/>
    <property type="match status" value="1"/>
</dbReference>
<dbReference type="GO" id="GO:0004312">
    <property type="term" value="F:fatty acid synthase activity"/>
    <property type="evidence" value="ECO:0007669"/>
    <property type="project" value="TreeGrafter"/>
</dbReference>
<dbReference type="SUPFAM" id="SSF55048">
    <property type="entry name" value="Probable ACP-binding domain of malonyl-CoA ACP transacylase"/>
    <property type="match status" value="1"/>
</dbReference>
<dbReference type="InterPro" id="IPR006162">
    <property type="entry name" value="Ppantetheine_attach_site"/>
</dbReference>
<dbReference type="GO" id="GO:0030639">
    <property type="term" value="P:polyketide biosynthetic process"/>
    <property type="evidence" value="ECO:0007669"/>
    <property type="project" value="UniProtKB-ARBA"/>
</dbReference>
<dbReference type="OrthoDB" id="329835at2759"/>
<evidence type="ECO:0000256" key="8">
    <source>
        <dbReference type="ARBA" id="ARBA00023315"/>
    </source>
</evidence>
<keyword evidence="4" id="KW-0808">Transferase</keyword>
<dbReference type="RefSeq" id="XP_056510111.1">
    <property type="nucleotide sequence ID" value="XM_056657311.1"/>
</dbReference>
<dbReference type="Gene3D" id="3.40.47.10">
    <property type="match status" value="1"/>
</dbReference>
<accession>A0A9W9F1M6</accession>
<dbReference type="Gene3D" id="3.40.50.720">
    <property type="entry name" value="NAD(P)-binding Rossmann-like Domain"/>
    <property type="match status" value="2"/>
</dbReference>
<protein>
    <submittedName>
        <fullName evidence="13">Polyketide synthase</fullName>
    </submittedName>
</protein>
<feature type="region of interest" description="C-terminal hotdog fold" evidence="9">
    <location>
        <begin position="1108"/>
        <end position="1262"/>
    </location>
</feature>
<dbReference type="SMART" id="SM00826">
    <property type="entry name" value="PKS_DH"/>
    <property type="match status" value="1"/>
</dbReference>
<reference evidence="13" key="2">
    <citation type="journal article" date="2023" name="IMA Fungus">
        <title>Comparative genomic study of the Penicillium genus elucidates a diverse pangenome and 15 lateral gene transfer events.</title>
        <authorList>
            <person name="Petersen C."/>
            <person name="Sorensen T."/>
            <person name="Nielsen M.R."/>
            <person name="Sondergaard T.E."/>
            <person name="Sorensen J.L."/>
            <person name="Fitzpatrick D.A."/>
            <person name="Frisvad J.C."/>
            <person name="Nielsen K.L."/>
        </authorList>
    </citation>
    <scope>NUCLEOTIDE SEQUENCE</scope>
    <source>
        <strain evidence="13">IBT 34128</strain>
    </source>
</reference>
<dbReference type="Pfam" id="PF08659">
    <property type="entry name" value="KR"/>
    <property type="match status" value="1"/>
</dbReference>
<evidence type="ECO:0000259" key="10">
    <source>
        <dbReference type="PROSITE" id="PS50075"/>
    </source>
</evidence>
<dbReference type="InterPro" id="IPR009081">
    <property type="entry name" value="PP-bd_ACP"/>
</dbReference>
<evidence type="ECO:0000313" key="14">
    <source>
        <dbReference type="Proteomes" id="UP001141434"/>
    </source>
</evidence>
<evidence type="ECO:0000256" key="5">
    <source>
        <dbReference type="ARBA" id="ARBA00022857"/>
    </source>
</evidence>
<dbReference type="GO" id="GO:0016491">
    <property type="term" value="F:oxidoreductase activity"/>
    <property type="evidence" value="ECO:0007669"/>
    <property type="project" value="UniProtKB-KW"/>
</dbReference>
<dbReference type="PANTHER" id="PTHR43775:SF29">
    <property type="entry name" value="ASPERFURANONE POLYKETIDE SYNTHASE AFOG-RELATED"/>
    <property type="match status" value="1"/>
</dbReference>
<dbReference type="InterPro" id="IPR018201">
    <property type="entry name" value="Ketoacyl_synth_AS"/>
</dbReference>
<dbReference type="PROSITE" id="PS52004">
    <property type="entry name" value="KS3_2"/>
    <property type="match status" value="1"/>
</dbReference>
<feature type="active site" description="Proton acceptor; for dehydratase activity" evidence="9">
    <location>
        <position position="977"/>
    </location>
</feature>
<dbReference type="Pfam" id="PF00107">
    <property type="entry name" value="ADH_zinc_N"/>
    <property type="match status" value="1"/>
</dbReference>
<dbReference type="GO" id="GO:1901336">
    <property type="term" value="P:lactone biosynthetic process"/>
    <property type="evidence" value="ECO:0007669"/>
    <property type="project" value="UniProtKB-ARBA"/>
</dbReference>
<dbReference type="Gene3D" id="3.40.366.10">
    <property type="entry name" value="Malonyl-Coenzyme A Acyl Carrier Protein, domain 2"/>
    <property type="match status" value="1"/>
</dbReference>
<evidence type="ECO:0000256" key="9">
    <source>
        <dbReference type="PROSITE-ProRule" id="PRU01363"/>
    </source>
</evidence>
<gene>
    <name evidence="13" type="ORF">NUU61_006784</name>
</gene>
<dbReference type="InterPro" id="IPR014030">
    <property type="entry name" value="Ketoacyl_synth_N"/>
</dbReference>
<dbReference type="InterPro" id="IPR042104">
    <property type="entry name" value="PKS_dehydratase_sf"/>
</dbReference>
<dbReference type="PANTHER" id="PTHR43775">
    <property type="entry name" value="FATTY ACID SYNTHASE"/>
    <property type="match status" value="1"/>
</dbReference>
<evidence type="ECO:0000259" key="12">
    <source>
        <dbReference type="PROSITE" id="PS52019"/>
    </source>
</evidence>
<name>A0A9W9F1M6_9EURO</name>
<feature type="region of interest" description="N-terminal hotdog fold" evidence="9">
    <location>
        <begin position="945"/>
        <end position="1080"/>
    </location>
</feature>
<dbReference type="SUPFAM" id="SSF47336">
    <property type="entry name" value="ACP-like"/>
    <property type="match status" value="1"/>
</dbReference>
<dbReference type="InterPro" id="IPR013149">
    <property type="entry name" value="ADH-like_C"/>
</dbReference>
<dbReference type="Gene3D" id="1.10.1200.10">
    <property type="entry name" value="ACP-like"/>
    <property type="match status" value="1"/>
</dbReference>
<dbReference type="InterPro" id="IPR016036">
    <property type="entry name" value="Malonyl_transacylase_ACP-bd"/>
</dbReference>
<keyword evidence="3" id="KW-0489">Methyltransferase</keyword>
<sequence>MAIPTDPNPHSSSDIAVVGLACRFPGGASDSNKFWELLYNKRSAFSRVPSERYNVDAFHHPVSGKLNTLSPPGAHFLDQDVSAFDAPFFNITAQEAKAMDPAARMLLEVTYEGLENAGLPVESLAGSDTSCYVGCFTRDYHEMLMRDAETAPMYSITGTGFSLFSNRVSWFYDFRGPSMTLDTACSSSLVGVHLACQGLRAGESKVAVVCGANLLLSPDLGLWLSNLHMTSKDGLSRSFAEGVTGYGRGEGIASVILKPLSDALRDGDTIRSVIRGTGVNQDGHTAGITLPNSDAQMDLINATYKAAGLDFADTSYFEAHGTGTAAGDPLELGAVAKTVSAVRESGDELYVGSVKSNVGHLEGAAGLAGLIKCILMLEHGSIAPNIHFDQPSKRIPFASWKIQVPTSVLPWPENRLQRASVNSFGYGGTNAHVILDNTEQFLSRAQITHDEVLSISSEEAEIGPQQNRLFVFSAPDEAALKRMVVLHGQHLAESQSISKDEESLYLDRLSHTLSDRRSQYGWKTYLIASTIAELSDATSTSSLRTLRSPEKSRLAFVFTGQGAQWARMGLELMAYPVFNASVTQADAYLKEALGCSWSVLEELSLEPSASRVHLAMVSQPVCTVLQIALVQLLKSWNIEATGVIGHSSGEIAAAYCYGALTREDAWTIAYWRGKICSELRTEAPEVKGAMMATGLSREKAEEYIKPITAGKVVVACVNSPSSVTISGDESGIDELQVKLASDSVFCRKLKVENAYHSHHMELVADKYLERISHIQPMQSASTSVKMASSVTGDVIPHAELGPKYWVRNFVSAVLFSDATGALMKDDSRRRRRGRIGESAFDLLLEVGPHGALRGPVWQIMQHNEFKDVVYQSILARGENDAKSAVTAAGELLLHGVRVNVSAVNLLRWKPKPLIDLPSYPWNHSLSFWAEPRISKNYHHRKHGRHDLLGAPVADFNEQDPRWRNFVRISEQPWVRDHVVHSSILYPGSGTIAMVLEAARKMADPEKTTEKIELQDVRITKAIIIPDDQYGVETVLQFRQQRSRPNNVWTGRWEWSVYSCAENGTLEENSAGTVSIHYASNSTKTWSKGSAIASEAVKEQYLAAKAACKRQIEPKDFYEATRKAGFKYGQYFQGLQQISAGEDNCCSTIKIPDTQSCMPGNVESHHLIHPSTLDVIFHSIFAALGDESLNFKNAAVPIAFDRLVFSVDLPAGPDSQFIGFSHVARDGSRDLLADIYMSDSAWEEPKVQVTGMRCRELPSSEAAASNDLKAPLGTLEWKPDIESLHETSLKSYLLQELAKPSASELANGELLTNGHAAAKVLERSLCALADLVAHKNPNLSVLQIGGTEALTQDLLSVLGTPALRFSNYTVAHLDVEWIARVEEVFQESRVPVDFKLFEIASADETFDSESFDLVITGNDVSETDHKQSVISVVQRVLKKGGVALLSDAKGNSSSLSWKENMGVDNRSLSFVAELAPGRTSDAITLSLASKPRAQSEVPAETFYILEPTNPSQRVQQASQILVATLESQKIKANVIPWTTELADLKGKSMISLVELENSIWTGFSPEEFDHLKGLVLQSGRLLWVSMGDDTVMQVAVGYLRVLQNENPNLDLRYLHLEQNADLQSTAEAVSKIAAAPTSDREYVEMDGVLCINRWVPRNDLAGLIAPSNDIEGREHVKLGEAPSGLKLIQPTGSSKSFFFDFDHDIVGELGADEVEIEVKAIAVNHHDALHSKQDIETPLKEFSGVVTNVGKGCEKLKVGSSRVCAVGAGPYKSVFRVSEAMCVSIPDNAAFEEAASWPLSFATAYHAVHGVGRVQSGNSILVQAAATSVGQAAIQLAQLQGATVIATVSTAEESHVVESLGVDSRHLLRDGDYSLPEAISRLTNTKGPDVILNMSLTGESLLQLWHSIGARGVLIDTVVSDDAAGSSFLDMGPFRRGASYSVLDMPSIVQSDPSIMKETLQKLSEIVSGQTLKPLRALTVLPSTNVAEAFEKAQAQPSLGRVVMTLSPEDDISVPASVVSPLSLDRNATYLLIGGLGGLGRSLARLLVSNGAQHIAFISRSGNASALAPPLKKELSEKGANVQIYACDVSDEQGMKRVLDQCAAEMPPIRGVVQSAVVLNDALFDNMSLEQWNNGIRPKVQGTQLLHDLLPKNLEFFVMLSSIAGVIGNRGQANYSSGNTFQDGMAAYRRHQGLSAVSVDLGLMLGIGLIAERGGHSNLQSWEAVGINEPQFHSIMIAAMAGSFKRSTIPSQIISGLPTAGIVHRQRLEKPFYIDNPRFAILNKLDLEGIESNEETTESLSFLLGQCKSLQDASEVTTAALCERLARGLQTAVGNIDASKPLHAYGVDSLMAVDIRAWALTEAQAEIALFDVLSGISIAGLARKIAAISKAVTEGLE</sequence>
<keyword evidence="14" id="KW-1185">Reference proteome</keyword>
<dbReference type="InterPro" id="IPR049900">
    <property type="entry name" value="PKS_mFAS_DH"/>
</dbReference>
<dbReference type="Pfam" id="PF02801">
    <property type="entry name" value="Ketoacyl-synt_C"/>
    <property type="match status" value="1"/>
</dbReference>
<dbReference type="InterPro" id="IPR036736">
    <property type="entry name" value="ACP-like_sf"/>
</dbReference>
<dbReference type="SUPFAM" id="SSF52151">
    <property type="entry name" value="FabD/lysophospholipase-like"/>
    <property type="match status" value="1"/>
</dbReference>
<dbReference type="InterPro" id="IPR049552">
    <property type="entry name" value="PKS_DH_N"/>
</dbReference>
<dbReference type="GeneID" id="81396480"/>
<organism evidence="13 14">
    <name type="scientific">Penicillium alfredii</name>
    <dbReference type="NCBI Taxonomy" id="1506179"/>
    <lineage>
        <taxon>Eukaryota</taxon>
        <taxon>Fungi</taxon>
        <taxon>Dikarya</taxon>
        <taxon>Ascomycota</taxon>
        <taxon>Pezizomycotina</taxon>
        <taxon>Eurotiomycetes</taxon>
        <taxon>Eurotiomycetidae</taxon>
        <taxon>Eurotiales</taxon>
        <taxon>Aspergillaceae</taxon>
        <taxon>Penicillium</taxon>
    </lineage>
</organism>
<dbReference type="InterPro" id="IPR013968">
    <property type="entry name" value="PKS_KR"/>
</dbReference>
<dbReference type="InterPro" id="IPR020807">
    <property type="entry name" value="PKS_DH"/>
</dbReference>
<dbReference type="PROSITE" id="PS50075">
    <property type="entry name" value="CARRIER"/>
    <property type="match status" value="1"/>
</dbReference>
<feature type="domain" description="Carrier" evidence="10">
    <location>
        <begin position="2311"/>
        <end position="2388"/>
    </location>
</feature>
<evidence type="ECO:0000256" key="2">
    <source>
        <dbReference type="ARBA" id="ARBA00022553"/>
    </source>
</evidence>
<dbReference type="SUPFAM" id="SSF50129">
    <property type="entry name" value="GroES-like"/>
    <property type="match status" value="1"/>
</dbReference>
<dbReference type="InterPro" id="IPR011032">
    <property type="entry name" value="GroES-like_sf"/>
</dbReference>